<dbReference type="PRINTS" id="PR00778">
    <property type="entry name" value="HTHARSR"/>
</dbReference>
<dbReference type="InterPro" id="IPR051011">
    <property type="entry name" value="Metal_resp_trans_reg"/>
</dbReference>
<dbReference type="RefSeq" id="WP_274202284.1">
    <property type="nucleotide sequence ID" value="NZ_JAQZAO010000009.1"/>
</dbReference>
<reference evidence="5 6" key="1">
    <citation type="submission" date="2023-02" db="EMBL/GenBank/DDBJ databases">
        <title>Genome sequencing required for Actinomycetospora new species description.</title>
        <authorList>
            <person name="Saimee Y."/>
            <person name="Duangmal K."/>
        </authorList>
    </citation>
    <scope>NUCLEOTIDE SEQUENCE [LARGE SCALE GENOMIC DNA]</scope>
    <source>
        <strain evidence="5 6">DW7H6</strain>
    </source>
</reference>
<dbReference type="NCBIfam" id="NF033788">
    <property type="entry name" value="HTH_metalloreg"/>
    <property type="match status" value="1"/>
</dbReference>
<name>A0ABT5SYH4_9PSEU</name>
<feature type="domain" description="HTH arsR-type" evidence="4">
    <location>
        <begin position="10"/>
        <end position="104"/>
    </location>
</feature>
<keyword evidence="3" id="KW-0804">Transcription</keyword>
<accession>A0ABT5SYH4</accession>
<dbReference type="InterPro" id="IPR011991">
    <property type="entry name" value="ArsR-like_HTH"/>
</dbReference>
<evidence type="ECO:0000313" key="6">
    <source>
        <dbReference type="Proteomes" id="UP001300763"/>
    </source>
</evidence>
<evidence type="ECO:0000256" key="2">
    <source>
        <dbReference type="ARBA" id="ARBA00023125"/>
    </source>
</evidence>
<dbReference type="Gene3D" id="1.10.10.10">
    <property type="entry name" value="Winged helix-like DNA-binding domain superfamily/Winged helix DNA-binding domain"/>
    <property type="match status" value="1"/>
</dbReference>
<dbReference type="InterPro" id="IPR036390">
    <property type="entry name" value="WH_DNA-bd_sf"/>
</dbReference>
<keyword evidence="2" id="KW-0238">DNA-binding</keyword>
<keyword evidence="1" id="KW-0805">Transcription regulation</keyword>
<dbReference type="InterPro" id="IPR001845">
    <property type="entry name" value="HTH_ArsR_DNA-bd_dom"/>
</dbReference>
<gene>
    <name evidence="5" type="ORF">PGB27_20670</name>
</gene>
<dbReference type="InterPro" id="IPR036388">
    <property type="entry name" value="WH-like_DNA-bd_sf"/>
</dbReference>
<dbReference type="EMBL" id="JAQZAO010000009">
    <property type="protein sequence ID" value="MDD7967761.1"/>
    <property type="molecule type" value="Genomic_DNA"/>
</dbReference>
<dbReference type="PANTHER" id="PTHR43132">
    <property type="entry name" value="ARSENICAL RESISTANCE OPERON REPRESSOR ARSR-RELATED"/>
    <property type="match status" value="1"/>
</dbReference>
<organism evidence="5 6">
    <name type="scientific">Actinomycetospora lemnae</name>
    <dbReference type="NCBI Taxonomy" id="3019891"/>
    <lineage>
        <taxon>Bacteria</taxon>
        <taxon>Bacillati</taxon>
        <taxon>Actinomycetota</taxon>
        <taxon>Actinomycetes</taxon>
        <taxon>Pseudonocardiales</taxon>
        <taxon>Pseudonocardiaceae</taxon>
        <taxon>Actinomycetospora</taxon>
    </lineage>
</organism>
<comment type="caution">
    <text evidence="5">The sequence shown here is derived from an EMBL/GenBank/DDBJ whole genome shotgun (WGS) entry which is preliminary data.</text>
</comment>
<dbReference type="SMART" id="SM00418">
    <property type="entry name" value="HTH_ARSR"/>
    <property type="match status" value="1"/>
</dbReference>
<sequence>MPADSNEVERCRALATTWAPTLQALGNQDRLLIVLWLADGAHSVRELEEVTGLAQSTVSYHLAHLRDAGLVDSSPAGRSNRYSLSGLDLQQVATILGALSPRPAAEP</sequence>
<dbReference type="PANTHER" id="PTHR43132:SF6">
    <property type="entry name" value="HTH-TYPE TRANSCRIPTIONAL REPRESSOR CZRA"/>
    <property type="match status" value="1"/>
</dbReference>
<evidence type="ECO:0000313" key="5">
    <source>
        <dbReference type="EMBL" id="MDD7967761.1"/>
    </source>
</evidence>
<dbReference type="Pfam" id="PF01022">
    <property type="entry name" value="HTH_5"/>
    <property type="match status" value="1"/>
</dbReference>
<evidence type="ECO:0000256" key="1">
    <source>
        <dbReference type="ARBA" id="ARBA00023015"/>
    </source>
</evidence>
<protein>
    <submittedName>
        <fullName evidence="5">Metalloregulator ArsR/SmtB family transcription factor</fullName>
    </submittedName>
</protein>
<dbReference type="PROSITE" id="PS50987">
    <property type="entry name" value="HTH_ARSR_2"/>
    <property type="match status" value="1"/>
</dbReference>
<proteinExistence type="predicted"/>
<evidence type="ECO:0000259" key="4">
    <source>
        <dbReference type="PROSITE" id="PS50987"/>
    </source>
</evidence>
<dbReference type="CDD" id="cd00090">
    <property type="entry name" value="HTH_ARSR"/>
    <property type="match status" value="1"/>
</dbReference>
<dbReference type="SUPFAM" id="SSF46785">
    <property type="entry name" value="Winged helix' DNA-binding domain"/>
    <property type="match status" value="1"/>
</dbReference>
<keyword evidence="6" id="KW-1185">Reference proteome</keyword>
<evidence type="ECO:0000256" key="3">
    <source>
        <dbReference type="ARBA" id="ARBA00023163"/>
    </source>
</evidence>
<dbReference type="Proteomes" id="UP001300763">
    <property type="component" value="Unassembled WGS sequence"/>
</dbReference>